<keyword evidence="2" id="KW-1185">Reference proteome</keyword>
<organism evidence="1 2">
    <name type="scientific">Eubacterium ruminantium</name>
    <dbReference type="NCBI Taxonomy" id="42322"/>
    <lineage>
        <taxon>Bacteria</taxon>
        <taxon>Bacillati</taxon>
        <taxon>Bacillota</taxon>
        <taxon>Clostridia</taxon>
        <taxon>Eubacteriales</taxon>
        <taxon>Eubacteriaceae</taxon>
        <taxon>Eubacterium</taxon>
    </lineage>
</organism>
<evidence type="ECO:0000313" key="1">
    <source>
        <dbReference type="EMBL" id="SKA06033.1"/>
    </source>
</evidence>
<evidence type="ECO:0000313" key="2">
    <source>
        <dbReference type="Proteomes" id="UP000189857"/>
    </source>
</evidence>
<accession>A0A1T4QQI8</accession>
<gene>
    <name evidence="1" type="ORF">SAMN02745110_02476</name>
</gene>
<proteinExistence type="predicted"/>
<sequence length="68" mass="7790">MTEVIEVKVCVPKDATNGDMIKAMFPNAWKSNYIDSDNKCTLYIGDDELEVDIDWWNAPFKTGSEEKE</sequence>
<dbReference type="RefSeq" id="WP_078788251.1">
    <property type="nucleotide sequence ID" value="NZ_FMTO01000014.1"/>
</dbReference>
<dbReference type="EMBL" id="FUXA01000025">
    <property type="protein sequence ID" value="SKA06033.1"/>
    <property type="molecule type" value="Genomic_DNA"/>
</dbReference>
<dbReference type="Proteomes" id="UP000189857">
    <property type="component" value="Unassembled WGS sequence"/>
</dbReference>
<name>A0A1T4QQI8_9FIRM</name>
<dbReference type="AlphaFoldDB" id="A0A1T4QQI8"/>
<protein>
    <submittedName>
        <fullName evidence="1">Uncharacterized protein</fullName>
    </submittedName>
</protein>
<reference evidence="1 2" key="1">
    <citation type="submission" date="2017-02" db="EMBL/GenBank/DDBJ databases">
        <authorList>
            <person name="Peterson S.W."/>
        </authorList>
    </citation>
    <scope>NUCLEOTIDE SEQUENCE [LARGE SCALE GENOMIC DNA]</scope>
    <source>
        <strain evidence="1 2">ATCC 17233</strain>
    </source>
</reference>